<dbReference type="PANTHER" id="PTHR12896:SF1">
    <property type="entry name" value="ELONGATOR COMPLEX PROTEIN 4"/>
    <property type="match status" value="1"/>
</dbReference>
<feature type="region of interest" description="Disordered" evidence="9">
    <location>
        <begin position="463"/>
        <end position="482"/>
    </location>
</feature>
<accession>A0A3N4IC00</accession>
<keyword evidence="7" id="KW-0819">tRNA processing</keyword>
<evidence type="ECO:0000256" key="3">
    <source>
        <dbReference type="ARBA" id="ARBA00005043"/>
    </source>
</evidence>
<gene>
    <name evidence="10" type="ORF">BJ508DRAFT_416020</name>
</gene>
<feature type="region of interest" description="Disordered" evidence="9">
    <location>
        <begin position="1"/>
        <end position="61"/>
    </location>
</feature>
<reference evidence="10 11" key="1">
    <citation type="journal article" date="2018" name="Nat. Ecol. Evol.">
        <title>Pezizomycetes genomes reveal the molecular basis of ectomycorrhizal truffle lifestyle.</title>
        <authorList>
            <person name="Murat C."/>
            <person name="Payen T."/>
            <person name="Noel B."/>
            <person name="Kuo A."/>
            <person name="Morin E."/>
            <person name="Chen J."/>
            <person name="Kohler A."/>
            <person name="Krizsan K."/>
            <person name="Balestrini R."/>
            <person name="Da Silva C."/>
            <person name="Montanini B."/>
            <person name="Hainaut M."/>
            <person name="Levati E."/>
            <person name="Barry K.W."/>
            <person name="Belfiori B."/>
            <person name="Cichocki N."/>
            <person name="Clum A."/>
            <person name="Dockter R.B."/>
            <person name="Fauchery L."/>
            <person name="Guy J."/>
            <person name="Iotti M."/>
            <person name="Le Tacon F."/>
            <person name="Lindquist E.A."/>
            <person name="Lipzen A."/>
            <person name="Malagnac F."/>
            <person name="Mello A."/>
            <person name="Molinier V."/>
            <person name="Miyauchi S."/>
            <person name="Poulain J."/>
            <person name="Riccioni C."/>
            <person name="Rubini A."/>
            <person name="Sitrit Y."/>
            <person name="Splivallo R."/>
            <person name="Traeger S."/>
            <person name="Wang M."/>
            <person name="Zifcakova L."/>
            <person name="Wipf D."/>
            <person name="Zambonelli A."/>
            <person name="Paolocci F."/>
            <person name="Nowrousian M."/>
            <person name="Ottonello S."/>
            <person name="Baldrian P."/>
            <person name="Spatafora J.W."/>
            <person name="Henrissat B."/>
            <person name="Nagy L.G."/>
            <person name="Aury J.M."/>
            <person name="Wincker P."/>
            <person name="Grigoriev I.V."/>
            <person name="Bonfante P."/>
            <person name="Martin F.M."/>
        </authorList>
    </citation>
    <scope>NUCLEOTIDE SEQUENCE [LARGE SCALE GENOMIC DNA]</scope>
    <source>
        <strain evidence="10 11">RN42</strain>
    </source>
</reference>
<evidence type="ECO:0000256" key="4">
    <source>
        <dbReference type="ARBA" id="ARBA00007573"/>
    </source>
</evidence>
<comment type="pathway">
    <text evidence="3">tRNA modification; 5-methoxycarbonylmethyl-2-thiouridine-tRNA biosynthesis.</text>
</comment>
<dbReference type="GO" id="GO:0002098">
    <property type="term" value="P:tRNA wobble uridine modification"/>
    <property type="evidence" value="ECO:0007669"/>
    <property type="project" value="InterPro"/>
</dbReference>
<evidence type="ECO:0000256" key="5">
    <source>
        <dbReference type="ARBA" id="ARBA00020265"/>
    </source>
</evidence>
<evidence type="ECO:0000313" key="10">
    <source>
        <dbReference type="EMBL" id="RPA79234.1"/>
    </source>
</evidence>
<dbReference type="InterPro" id="IPR008728">
    <property type="entry name" value="Elongator_complex_protein_4"/>
</dbReference>
<comment type="similarity">
    <text evidence="4">Belongs to the ELP4 family.</text>
</comment>
<evidence type="ECO:0000256" key="8">
    <source>
        <dbReference type="ARBA" id="ARBA00023242"/>
    </source>
</evidence>
<evidence type="ECO:0000256" key="1">
    <source>
        <dbReference type="ARBA" id="ARBA00004123"/>
    </source>
</evidence>
<dbReference type="AlphaFoldDB" id="A0A3N4IC00"/>
<evidence type="ECO:0000256" key="2">
    <source>
        <dbReference type="ARBA" id="ARBA00004496"/>
    </source>
</evidence>
<sequence>MSKAQADADALFAKLGIKPPGSSRSPAPGPSSVASPLSSTSSPLNRTPSLSSNAPSRSGGISKVEADSAALFAKLGIGKPKSSSSASSVSSSKKDEESASCCGSDKPHDHKAHTEQKGPKAFGKPTIQTDPTQILLKDSTLPLGVRKSLKNDQPVTSTGCHSLDGLLAGFGGLPLGSITVLEETGTTDFCTALHRYFAAEGVMQEQHVTVIGAGDRWAFGLPAAVGNAIAVKETPKRAPKPDDKMKIAWRYENLGAFGDGLRTTGTTLGGNNDDVFCHAYDLTKRMDPPRKAPPVLHLPGPDRMRGEKDPWGPLISRLQSHVKNSPPNSIHRILFPQILNPVVYPAFSAIPTHFINFMLALKDLIIDNPNRINIYISLPLALFPRETSITKYTEALSDVVIQLSPVPKDEDKKEVDETPQGVFSFWKLFDGELPTENLGFVQSKRRFKVVAWTLPPIDAFEEGASGGLGPKEGAVDKKSLEF</sequence>
<keyword evidence="11" id="KW-1185">Reference proteome</keyword>
<evidence type="ECO:0000256" key="9">
    <source>
        <dbReference type="SAM" id="MobiDB-lite"/>
    </source>
</evidence>
<dbReference type="InterPro" id="IPR027417">
    <property type="entry name" value="P-loop_NTPase"/>
</dbReference>
<keyword evidence="8" id="KW-0539">Nucleus</keyword>
<feature type="compositionally biased region" description="Basic and acidic residues" evidence="9">
    <location>
        <begin position="473"/>
        <end position="482"/>
    </location>
</feature>
<feature type="compositionally biased region" description="Basic and acidic residues" evidence="9">
    <location>
        <begin position="105"/>
        <end position="118"/>
    </location>
</feature>
<proteinExistence type="inferred from homology"/>
<dbReference type="Gene3D" id="3.40.50.300">
    <property type="entry name" value="P-loop containing nucleotide triphosphate hydrolases"/>
    <property type="match status" value="1"/>
</dbReference>
<dbReference type="OrthoDB" id="289162at2759"/>
<dbReference type="PANTHER" id="PTHR12896">
    <property type="entry name" value="PAX6 NEIGHBOR PROTEIN PAXNEB"/>
    <property type="match status" value="1"/>
</dbReference>
<dbReference type="CDD" id="cd19494">
    <property type="entry name" value="Elp4"/>
    <property type="match status" value="1"/>
</dbReference>
<dbReference type="Pfam" id="PF05625">
    <property type="entry name" value="PAXNEB"/>
    <property type="match status" value="1"/>
</dbReference>
<evidence type="ECO:0000256" key="7">
    <source>
        <dbReference type="ARBA" id="ARBA00022694"/>
    </source>
</evidence>
<dbReference type="EMBL" id="ML119701">
    <property type="protein sequence ID" value="RPA79234.1"/>
    <property type="molecule type" value="Genomic_DNA"/>
</dbReference>
<organism evidence="10 11">
    <name type="scientific">Ascobolus immersus RN42</name>
    <dbReference type="NCBI Taxonomy" id="1160509"/>
    <lineage>
        <taxon>Eukaryota</taxon>
        <taxon>Fungi</taxon>
        <taxon>Dikarya</taxon>
        <taxon>Ascomycota</taxon>
        <taxon>Pezizomycotina</taxon>
        <taxon>Pezizomycetes</taxon>
        <taxon>Pezizales</taxon>
        <taxon>Ascobolaceae</taxon>
        <taxon>Ascobolus</taxon>
    </lineage>
</organism>
<dbReference type="UniPathway" id="UPA00988"/>
<dbReference type="GO" id="GO:0005737">
    <property type="term" value="C:cytoplasm"/>
    <property type="evidence" value="ECO:0007669"/>
    <property type="project" value="UniProtKB-SubCell"/>
</dbReference>
<dbReference type="STRING" id="1160509.A0A3N4IC00"/>
<protein>
    <recommendedName>
        <fullName evidence="5">Elongator complex protein 4</fullName>
    </recommendedName>
</protein>
<feature type="compositionally biased region" description="Low complexity" evidence="9">
    <location>
        <begin position="81"/>
        <end position="91"/>
    </location>
</feature>
<evidence type="ECO:0000256" key="6">
    <source>
        <dbReference type="ARBA" id="ARBA00022490"/>
    </source>
</evidence>
<feature type="compositionally biased region" description="Low complexity" evidence="9">
    <location>
        <begin position="19"/>
        <end position="53"/>
    </location>
</feature>
<keyword evidence="6" id="KW-0963">Cytoplasm</keyword>
<dbReference type="GO" id="GO:0033588">
    <property type="term" value="C:elongator holoenzyme complex"/>
    <property type="evidence" value="ECO:0007669"/>
    <property type="project" value="InterPro"/>
</dbReference>
<evidence type="ECO:0000313" key="11">
    <source>
        <dbReference type="Proteomes" id="UP000275078"/>
    </source>
</evidence>
<comment type="subcellular location">
    <subcellularLocation>
        <location evidence="2">Cytoplasm</location>
    </subcellularLocation>
    <subcellularLocation>
        <location evidence="1">Nucleus</location>
    </subcellularLocation>
</comment>
<dbReference type="GO" id="GO:0008023">
    <property type="term" value="C:transcription elongation factor complex"/>
    <property type="evidence" value="ECO:0007669"/>
    <property type="project" value="TreeGrafter"/>
</dbReference>
<feature type="region of interest" description="Disordered" evidence="9">
    <location>
        <begin position="78"/>
        <end position="129"/>
    </location>
</feature>
<dbReference type="Proteomes" id="UP000275078">
    <property type="component" value="Unassembled WGS sequence"/>
</dbReference>
<name>A0A3N4IC00_ASCIM</name>